<dbReference type="NCBIfam" id="NF005450">
    <property type="entry name" value="PRK07042.1"/>
    <property type="match status" value="1"/>
</dbReference>
<dbReference type="Pfam" id="PF01425">
    <property type="entry name" value="Amidase"/>
    <property type="match status" value="1"/>
</dbReference>
<dbReference type="GO" id="GO:0004040">
    <property type="term" value="F:amidase activity"/>
    <property type="evidence" value="ECO:0007669"/>
    <property type="project" value="UniProtKB-EC"/>
</dbReference>
<evidence type="ECO:0000313" key="3">
    <source>
        <dbReference type="Proteomes" id="UP000664385"/>
    </source>
</evidence>
<gene>
    <name evidence="2" type="ORF">JF543_05700</name>
</gene>
<keyword evidence="2" id="KW-0378">Hydrolase</keyword>
<comment type="caution">
    <text evidence="2">The sequence shown here is derived from an EMBL/GenBank/DDBJ whole genome shotgun (WGS) entry which is preliminary data.</text>
</comment>
<dbReference type="PANTHER" id="PTHR11895:SF173">
    <property type="entry name" value="GLUTAMYL-TRNA AMIDOTRANSFERASE SUBUNIT A"/>
    <property type="match status" value="1"/>
</dbReference>
<organism evidence="2 3">
    <name type="scientific">Microbacterium esteraromaticum</name>
    <dbReference type="NCBI Taxonomy" id="57043"/>
    <lineage>
        <taxon>Bacteria</taxon>
        <taxon>Bacillati</taxon>
        <taxon>Actinomycetota</taxon>
        <taxon>Actinomycetes</taxon>
        <taxon>Micrococcales</taxon>
        <taxon>Microbacteriaceae</taxon>
        <taxon>Microbacterium</taxon>
    </lineage>
</organism>
<feature type="domain" description="Amidase" evidence="1">
    <location>
        <begin position="25"/>
        <end position="442"/>
    </location>
</feature>
<dbReference type="AlphaFoldDB" id="A0A939DUI1"/>
<dbReference type="InterPro" id="IPR023631">
    <property type="entry name" value="Amidase_dom"/>
</dbReference>
<proteinExistence type="predicted"/>
<evidence type="ECO:0000259" key="1">
    <source>
        <dbReference type="Pfam" id="PF01425"/>
    </source>
</evidence>
<dbReference type="SUPFAM" id="SSF75304">
    <property type="entry name" value="Amidase signature (AS) enzymes"/>
    <property type="match status" value="1"/>
</dbReference>
<dbReference type="Proteomes" id="UP000664385">
    <property type="component" value="Unassembled WGS sequence"/>
</dbReference>
<dbReference type="EMBL" id="JAEMWU010000001">
    <property type="protein sequence ID" value="MBN8205450.1"/>
    <property type="molecule type" value="Genomic_DNA"/>
</dbReference>
<sequence>MSRSLHEMSAHELAAGYADGLDPREVAEAVLARIADREPVLNAFYLHDPGQVRADAEASAQRWATGTQLSAFDGVPATVKENIPRAGKPLPSGTAIPNPPAAPQNAPITDRLLESGLVILGSTTMPDWGMLSSGVSSLHGISRNAWNPALTTGGSSAGSSAAAAAGYGPLHVGTDIGGSIRLPGTWSGLATLKPSDGLVPLHAPYLGRAAGPLTRTVADAQALMSVIARPDERDYTARPYPQMDWSKTLPDVAGLRIAVQLDAGSGADVDAEVLSAVQAAADLFAAAGATVVPLAPFMTAEQLAGVDAFWRTRSWVDYSALDDEGRSLVLPYIARWCGAGAAYDGAQTLVNYGRFGQIQQATRAATAPFDLVLSPVAPMAAFPAEDPMPVNDPDRPMAHISFTMPYNMSGQPAASINCGFTADGRTIGLQVAGRIGSDDLVLAACAWYESVRADATPDWSLIA</sequence>
<dbReference type="Gene3D" id="3.90.1300.10">
    <property type="entry name" value="Amidase signature (AS) domain"/>
    <property type="match status" value="1"/>
</dbReference>
<name>A0A939DUI1_9MICO</name>
<dbReference type="InterPro" id="IPR000120">
    <property type="entry name" value="Amidase"/>
</dbReference>
<dbReference type="EC" id="3.5.1.4" evidence="2"/>
<dbReference type="PANTHER" id="PTHR11895">
    <property type="entry name" value="TRANSAMIDASE"/>
    <property type="match status" value="1"/>
</dbReference>
<accession>A0A939DUI1</accession>
<evidence type="ECO:0000313" key="2">
    <source>
        <dbReference type="EMBL" id="MBN8205450.1"/>
    </source>
</evidence>
<reference evidence="2" key="1">
    <citation type="submission" date="2020-12" db="EMBL/GenBank/DDBJ databases">
        <title>PHA producing bacteria isolated from mangrove.</title>
        <authorList>
            <person name="Zheng W."/>
            <person name="Yu S."/>
            <person name="Huang Y."/>
        </authorList>
    </citation>
    <scope>NUCLEOTIDE SEQUENCE</scope>
    <source>
        <strain evidence="2">GN8-5</strain>
    </source>
</reference>
<dbReference type="RefSeq" id="WP_206820885.1">
    <property type="nucleotide sequence ID" value="NZ_JAEKJQ010000001.1"/>
</dbReference>
<protein>
    <submittedName>
        <fullName evidence="2">Amidase</fullName>
        <ecNumber evidence="2">3.5.1.4</ecNumber>
    </submittedName>
</protein>
<dbReference type="InterPro" id="IPR036928">
    <property type="entry name" value="AS_sf"/>
</dbReference>